<organism evidence="1">
    <name type="scientific">Rhizophora mucronata</name>
    <name type="common">Asiatic mangrove</name>
    <dbReference type="NCBI Taxonomy" id="61149"/>
    <lineage>
        <taxon>Eukaryota</taxon>
        <taxon>Viridiplantae</taxon>
        <taxon>Streptophyta</taxon>
        <taxon>Embryophyta</taxon>
        <taxon>Tracheophyta</taxon>
        <taxon>Spermatophyta</taxon>
        <taxon>Magnoliopsida</taxon>
        <taxon>eudicotyledons</taxon>
        <taxon>Gunneridae</taxon>
        <taxon>Pentapetalae</taxon>
        <taxon>rosids</taxon>
        <taxon>fabids</taxon>
        <taxon>Malpighiales</taxon>
        <taxon>Rhizophoraceae</taxon>
        <taxon>Rhizophora</taxon>
    </lineage>
</organism>
<name>A0A2P2M2V6_RHIMU</name>
<protein>
    <submittedName>
        <fullName evidence="1">Pyruvate dehydrogenase E1 component subunit beta-1 isoform X2</fullName>
    </submittedName>
</protein>
<keyword evidence="1" id="KW-0670">Pyruvate</keyword>
<sequence>MVLVLKYGLSSFC</sequence>
<reference evidence="1" key="1">
    <citation type="submission" date="2018-02" db="EMBL/GenBank/DDBJ databases">
        <title>Rhizophora mucronata_Transcriptome.</title>
        <authorList>
            <person name="Meera S.P."/>
            <person name="Sreeshan A."/>
            <person name="Augustine A."/>
        </authorList>
    </citation>
    <scope>NUCLEOTIDE SEQUENCE</scope>
    <source>
        <tissue evidence="1">Leaf</tissue>
    </source>
</reference>
<accession>A0A2P2M2V6</accession>
<dbReference type="EMBL" id="GGEC01044072">
    <property type="protein sequence ID" value="MBX24556.1"/>
    <property type="molecule type" value="Transcribed_RNA"/>
</dbReference>
<evidence type="ECO:0000313" key="1">
    <source>
        <dbReference type="EMBL" id="MBX24556.1"/>
    </source>
</evidence>
<proteinExistence type="predicted"/>